<gene>
    <name evidence="1" type="ORF">QLQ22_08845</name>
</gene>
<protein>
    <submittedName>
        <fullName evidence="1">Uncharacterized protein</fullName>
    </submittedName>
</protein>
<accession>A0ACD4RFW5</accession>
<reference evidence="2" key="1">
    <citation type="journal article" date="2025" name="Aquaculture">
        <title>Assessment of the bioflocculant production and safety properties of Metabacillus hrfriensis sp. nov. based on phenotypic and whole-genome sequencing analysis.</title>
        <authorList>
            <person name="Zhang R."/>
            <person name="Zhao Z."/>
            <person name="Luo L."/>
            <person name="Wang S."/>
            <person name="Guo K."/>
            <person name="Xu W."/>
        </authorList>
    </citation>
    <scope>NUCLEOTIDE SEQUENCE [LARGE SCALE GENOMIC DNA]</scope>
    <source>
        <strain evidence="2">CT-WN-B3</strain>
    </source>
</reference>
<evidence type="ECO:0000313" key="2">
    <source>
        <dbReference type="Proteomes" id="UP001226091"/>
    </source>
</evidence>
<name>A0ACD4RFW5_9BACI</name>
<proteinExistence type="predicted"/>
<evidence type="ECO:0000313" key="1">
    <source>
        <dbReference type="EMBL" id="WHZ59413.1"/>
    </source>
</evidence>
<organism evidence="1 2">
    <name type="scientific">Metabacillus hrfriensis</name>
    <dbReference type="NCBI Taxonomy" id="3048891"/>
    <lineage>
        <taxon>Bacteria</taxon>
        <taxon>Bacillati</taxon>
        <taxon>Bacillota</taxon>
        <taxon>Bacilli</taxon>
        <taxon>Bacillales</taxon>
        <taxon>Bacillaceae</taxon>
        <taxon>Metabacillus</taxon>
    </lineage>
</organism>
<dbReference type="EMBL" id="CP126116">
    <property type="protein sequence ID" value="WHZ59413.1"/>
    <property type="molecule type" value="Genomic_DNA"/>
</dbReference>
<keyword evidence="2" id="KW-1185">Reference proteome</keyword>
<sequence>MILPDDAIQETVVLVKQITKLVKEIDDNKYVQGVPNWITLTYLVCPGYLPEQVCCLVSFDRQIKEVLLLIFLYKI</sequence>
<dbReference type="Proteomes" id="UP001226091">
    <property type="component" value="Chromosome"/>
</dbReference>